<sequence>MTVLQATLLRLVAVVPATGTLLLLTALGGGSQEDQKQKEASNGDSQNESQGAETNTRRENSTIGNSLPDFIGGLDKKNEYVKQLLSTCGTQHQTHKINEKRE</sequence>
<proteinExistence type="evidence at transcript level"/>
<feature type="compositionally biased region" description="Polar residues" evidence="1">
    <location>
        <begin position="42"/>
        <end position="54"/>
    </location>
</feature>
<evidence type="ECO:0000313" key="2">
    <source>
        <dbReference type="EMBL" id="JAB70583.1"/>
    </source>
</evidence>
<accession>V5HBN6</accession>
<evidence type="ECO:0000256" key="1">
    <source>
        <dbReference type="SAM" id="MobiDB-lite"/>
    </source>
</evidence>
<dbReference type="AlphaFoldDB" id="V5HBN6"/>
<feature type="region of interest" description="Disordered" evidence="1">
    <location>
        <begin position="28"/>
        <end position="70"/>
    </location>
</feature>
<reference evidence="2" key="1">
    <citation type="journal article" date="2015" name="Sci. Rep.">
        <title>Tissue- and time-dependent transcription in Ixodes ricinus salivary glands and midguts when blood feeding on the vertebrate host.</title>
        <authorList>
            <person name="Kotsyfakis M."/>
            <person name="Schwarz A."/>
            <person name="Erhart J."/>
            <person name="Ribeiro J.M."/>
        </authorList>
    </citation>
    <scope>NUCLEOTIDE SEQUENCE</scope>
    <source>
        <tissue evidence="2">Salivary gland and midgut</tissue>
    </source>
</reference>
<dbReference type="EMBL" id="GANP01013885">
    <property type="protein sequence ID" value="JAB70583.1"/>
    <property type="molecule type" value="mRNA"/>
</dbReference>
<protein>
    <submittedName>
        <fullName evidence="2">Putative secreted protein</fullName>
    </submittedName>
</protein>
<organism evidence="2">
    <name type="scientific">Ixodes ricinus</name>
    <name type="common">Common tick</name>
    <name type="synonym">Acarus ricinus</name>
    <dbReference type="NCBI Taxonomy" id="34613"/>
    <lineage>
        <taxon>Eukaryota</taxon>
        <taxon>Metazoa</taxon>
        <taxon>Ecdysozoa</taxon>
        <taxon>Arthropoda</taxon>
        <taxon>Chelicerata</taxon>
        <taxon>Arachnida</taxon>
        <taxon>Acari</taxon>
        <taxon>Parasitiformes</taxon>
        <taxon>Ixodida</taxon>
        <taxon>Ixodoidea</taxon>
        <taxon>Ixodidae</taxon>
        <taxon>Ixodinae</taxon>
        <taxon>Ixodes</taxon>
    </lineage>
</organism>
<name>V5HBN6_IXORI</name>